<gene>
    <name evidence="2" type="ORF">EJ357_00800</name>
</gene>
<accession>A0A3Q9F0U1</accession>
<dbReference type="KEGG" id="scya:EJ357_00800"/>
<proteinExistence type="predicted"/>
<protein>
    <recommendedName>
        <fullName evidence="1">Transposase IS204/IS1001/IS1096/IS1165 DDE domain-containing protein</fullName>
    </recommendedName>
</protein>
<dbReference type="OrthoDB" id="3238779at2"/>
<dbReference type="EMBL" id="CP034539">
    <property type="protein sequence ID" value="AZQ40173.1"/>
    <property type="molecule type" value="Genomic_DNA"/>
</dbReference>
<dbReference type="AlphaFoldDB" id="A0A3Q9F0U1"/>
<evidence type="ECO:0000259" key="1">
    <source>
        <dbReference type="Pfam" id="PF01610"/>
    </source>
</evidence>
<keyword evidence="3" id="KW-1185">Reference proteome</keyword>
<evidence type="ECO:0000313" key="2">
    <source>
        <dbReference type="EMBL" id="AZQ40173.1"/>
    </source>
</evidence>
<name>A0A3Q9F0U1_9ACTN</name>
<dbReference type="Pfam" id="PF01610">
    <property type="entry name" value="DDE_Tnp_ISL3"/>
    <property type="match status" value="1"/>
</dbReference>
<dbReference type="Proteomes" id="UP000280298">
    <property type="component" value="Chromosome"/>
</dbReference>
<dbReference type="InterPro" id="IPR002560">
    <property type="entry name" value="Transposase_DDE"/>
</dbReference>
<feature type="domain" description="Transposase IS204/IS1001/IS1096/IS1165 DDE" evidence="1">
    <location>
        <begin position="11"/>
        <end position="85"/>
    </location>
</feature>
<reference evidence="2 3" key="1">
    <citation type="journal article" date="2019" name="Int. J. Syst. Evol. Microbiol.">
        <title>Streptomyces cyaneochromogenes sp. nov., a blue pigment-producing actinomycete from manganese-contaminated soil.</title>
        <authorList>
            <person name="Tang X."/>
            <person name="Zhao J."/>
            <person name="Li K."/>
            <person name="Chen Z."/>
            <person name="Sun Y."/>
            <person name="Gao J."/>
        </authorList>
    </citation>
    <scope>NUCLEOTIDE SEQUENCE [LARGE SCALE GENOMIC DNA]</scope>
    <source>
        <strain evidence="2 3">MK-45</strain>
    </source>
</reference>
<evidence type="ECO:0000313" key="3">
    <source>
        <dbReference type="Proteomes" id="UP000280298"/>
    </source>
</evidence>
<organism evidence="2 3">
    <name type="scientific">Streptomyces cyaneochromogenes</name>
    <dbReference type="NCBI Taxonomy" id="2496836"/>
    <lineage>
        <taxon>Bacteria</taxon>
        <taxon>Bacillati</taxon>
        <taxon>Actinomycetota</taxon>
        <taxon>Actinomycetes</taxon>
        <taxon>Kitasatosporales</taxon>
        <taxon>Streptomycetaceae</taxon>
        <taxon>Streptomyces</taxon>
    </lineage>
</organism>
<dbReference type="RefSeq" id="WP_126399048.1">
    <property type="nucleotide sequence ID" value="NZ_CP034539.1"/>
</dbReference>
<sequence>MRRIFVGLARDRQRGHLLADWVREAGTNGPGPARGFAGFLRQDWDAVLAGMTRDSGVVEGARQPFKTIKRQMYGRGSFRLLRTRVLLRS</sequence>